<gene>
    <name evidence="4" type="ORF">ACFQ3W_07745</name>
</gene>
<feature type="domain" description="Peptidase M56" evidence="3">
    <location>
        <begin position="3"/>
        <end position="293"/>
    </location>
</feature>
<evidence type="ECO:0000313" key="4">
    <source>
        <dbReference type="EMBL" id="MFD1176189.1"/>
    </source>
</evidence>
<comment type="caution">
    <text evidence="4">The sequence shown here is derived from an EMBL/GenBank/DDBJ whole genome shotgun (WGS) entry which is preliminary data.</text>
</comment>
<evidence type="ECO:0000313" key="5">
    <source>
        <dbReference type="Proteomes" id="UP001597262"/>
    </source>
</evidence>
<dbReference type="Proteomes" id="UP001597262">
    <property type="component" value="Unassembled WGS sequence"/>
</dbReference>
<feature type="transmembrane region" description="Helical" evidence="2">
    <location>
        <begin position="105"/>
        <end position="129"/>
    </location>
</feature>
<keyword evidence="2" id="KW-0812">Transmembrane</keyword>
<feature type="transmembrane region" description="Helical" evidence="2">
    <location>
        <begin position="32"/>
        <end position="50"/>
    </location>
</feature>
<dbReference type="PANTHER" id="PTHR34978:SF3">
    <property type="entry name" value="SLR0241 PROTEIN"/>
    <property type="match status" value="1"/>
</dbReference>
<dbReference type="EMBL" id="JBHTLM010000004">
    <property type="protein sequence ID" value="MFD1176189.1"/>
    <property type="molecule type" value="Genomic_DNA"/>
</dbReference>
<dbReference type="CDD" id="cd07341">
    <property type="entry name" value="M56_BlaR1_MecR1_like"/>
    <property type="match status" value="1"/>
</dbReference>
<feature type="transmembrane region" description="Helical" evidence="2">
    <location>
        <begin position="6"/>
        <end position="25"/>
    </location>
</feature>
<reference evidence="5" key="1">
    <citation type="journal article" date="2019" name="Int. J. Syst. Evol. Microbiol.">
        <title>The Global Catalogue of Microorganisms (GCM) 10K type strain sequencing project: providing services to taxonomists for standard genome sequencing and annotation.</title>
        <authorList>
            <consortium name="The Broad Institute Genomics Platform"/>
            <consortium name="The Broad Institute Genome Sequencing Center for Infectious Disease"/>
            <person name="Wu L."/>
            <person name="Ma J."/>
        </authorList>
    </citation>
    <scope>NUCLEOTIDE SEQUENCE [LARGE SCALE GENOMIC DNA]</scope>
    <source>
        <strain evidence="5">CCUG 59189</strain>
    </source>
</reference>
<feature type="compositionally biased region" description="Polar residues" evidence="1">
    <location>
        <begin position="462"/>
        <end position="477"/>
    </location>
</feature>
<dbReference type="InterPro" id="IPR008756">
    <property type="entry name" value="Peptidase_M56"/>
</dbReference>
<keyword evidence="5" id="KW-1185">Reference proteome</keyword>
<organism evidence="4 5">
    <name type="scientific">Paenibacillus puldeungensis</name>
    <dbReference type="NCBI Taxonomy" id="696536"/>
    <lineage>
        <taxon>Bacteria</taxon>
        <taxon>Bacillati</taxon>
        <taxon>Bacillota</taxon>
        <taxon>Bacilli</taxon>
        <taxon>Bacillales</taxon>
        <taxon>Paenibacillaceae</taxon>
        <taxon>Paenibacillus</taxon>
    </lineage>
</organism>
<dbReference type="Pfam" id="PF05569">
    <property type="entry name" value="Peptidase_M56"/>
    <property type="match status" value="1"/>
</dbReference>
<dbReference type="RefSeq" id="WP_379318302.1">
    <property type="nucleotide sequence ID" value="NZ_JBHTLM010000004.1"/>
</dbReference>
<evidence type="ECO:0000259" key="3">
    <source>
        <dbReference type="Pfam" id="PF05569"/>
    </source>
</evidence>
<sequence length="485" mass="53767">MDVLQMSLSAAVLIIAIVIIRGLSLHKLPKKTFLILWGVVVCRLLVPFSVPSRFSFFTGVDVLKRIFSGTAGMYDIGMSDLSFAEQQPSGVASGALGVSGLPTAFFSPVLIIWLAGMGASALFFIATYIRWLREFQTSLPAQNDFIDTWLREHPMRRHVQIRQCDKIQAPLTYGVFRPVVLLPKTTDWTDEARLRYILTHEYVHIKRFDALTKLLLASALCVHWFNPLVWVMYVLANRDIELSCDETVVRTHGETTRSAYAMTLIVMEEKKSKIAPLFNSFSKNAIEERITAIMKMKKVTALGVTAALLLVGGTLTAFATSAVNVNSGSALATATESGSWSGGLMEKEQEAQQRKAMAKAMKVYEPFGLTYDEKTGELFYQRTKVRDFYDEQAGVGQSMTDGSVDLYAAYKNGKLAGINKRSQAEFDRNTAEKEAVEKEIAEKRKELGVPDGADFSYEDDSISNMQSTADTVSTSDTEGGLVDLR</sequence>
<protein>
    <submittedName>
        <fullName evidence="4">M56 family metallopeptidase</fullName>
    </submittedName>
</protein>
<accession>A0ABW3RVN0</accession>
<keyword evidence="2" id="KW-1133">Transmembrane helix</keyword>
<feature type="transmembrane region" description="Helical" evidence="2">
    <location>
        <begin position="299"/>
        <end position="319"/>
    </location>
</feature>
<feature type="region of interest" description="Disordered" evidence="1">
    <location>
        <begin position="442"/>
        <end position="485"/>
    </location>
</feature>
<keyword evidence="2" id="KW-0472">Membrane</keyword>
<dbReference type="PANTHER" id="PTHR34978">
    <property type="entry name" value="POSSIBLE SENSOR-TRANSDUCER PROTEIN BLAR"/>
    <property type="match status" value="1"/>
</dbReference>
<proteinExistence type="predicted"/>
<evidence type="ECO:0000256" key="2">
    <source>
        <dbReference type="SAM" id="Phobius"/>
    </source>
</evidence>
<evidence type="ECO:0000256" key="1">
    <source>
        <dbReference type="SAM" id="MobiDB-lite"/>
    </source>
</evidence>
<dbReference type="InterPro" id="IPR052173">
    <property type="entry name" value="Beta-lactam_resp_regulator"/>
</dbReference>
<name>A0ABW3RVN0_9BACL</name>